<feature type="compositionally biased region" description="Basic and acidic residues" evidence="3">
    <location>
        <begin position="455"/>
        <end position="474"/>
    </location>
</feature>
<evidence type="ECO:0000256" key="3">
    <source>
        <dbReference type="SAM" id="MobiDB-lite"/>
    </source>
</evidence>
<feature type="region of interest" description="Disordered" evidence="3">
    <location>
        <begin position="369"/>
        <end position="474"/>
    </location>
</feature>
<sequence length="474" mass="50962">MHTARSVIQEYRAILNVSTTFPKAGERNHKVEDFVDLCVAVWEASGGVGEYTGWVLDVLWWATRLTFNSYRVLRHMTRLSYVSGDTSLAKRTLGLYVQVVSKAVQAGVEEGMDTDGEWVDTLVFGVRMVWGGCVGGGGGGGEKEKGREASVELAEGVWNVTMAVKDKNPHTRPTHLHTAHQHFLTALSLNPTSPAIHFHLALSYTRPGPDRDLARAIVHAGRAVEGDPGSVRYWHLLGLVSAKSELWDAAVGALESGSGVGGGGGGGNYANANGVIDGLLSQSQSPPPSPPPPPPPPRMILTPTEPTIPPCSELLRPASDPTPPSRHELFEYALQLRMTQLAVVEYVEGVEGASGRLTEVFQWVAEMRGTGTGGGGERSVRHSIDGGHPEMKLKSPSELALTASHHSHSHSQLGHSENKEKEKEKERPPLPTIDSESLQPPTPIPITVSPATPDATEKEQAQGPLDTDHDKRKG</sequence>
<dbReference type="Proteomes" id="UP001437256">
    <property type="component" value="Unassembled WGS sequence"/>
</dbReference>
<comment type="similarity">
    <text evidence="2">Belongs to the YPP1 family.</text>
</comment>
<comment type="function">
    <text evidence="1">Involved in endocytosis.</text>
</comment>
<evidence type="ECO:0000313" key="4">
    <source>
        <dbReference type="EMBL" id="KAL0066998.1"/>
    </source>
</evidence>
<dbReference type="InterPro" id="IPR051722">
    <property type="entry name" value="Endocytosis_PI4K-reg_protein"/>
</dbReference>
<dbReference type="InterPro" id="IPR011990">
    <property type="entry name" value="TPR-like_helical_dom_sf"/>
</dbReference>
<evidence type="ECO:0000256" key="1">
    <source>
        <dbReference type="ARBA" id="ARBA00002550"/>
    </source>
</evidence>
<dbReference type="Gene3D" id="1.25.40.10">
    <property type="entry name" value="Tetratricopeptide repeat domain"/>
    <property type="match status" value="1"/>
</dbReference>
<comment type="caution">
    <text evidence="4">The sequence shown here is derived from an EMBL/GenBank/DDBJ whole genome shotgun (WGS) entry which is preliminary data.</text>
</comment>
<dbReference type="EMBL" id="JBBXMP010000030">
    <property type="protein sequence ID" value="KAL0066998.1"/>
    <property type="molecule type" value="Genomic_DNA"/>
</dbReference>
<gene>
    <name evidence="4" type="ORF">AAF712_005987</name>
</gene>
<dbReference type="PANTHER" id="PTHR23083:SF464">
    <property type="entry name" value="TETRATRICOPEPTIDE REPEAT DOMAIN 7, ISOFORM A"/>
    <property type="match status" value="1"/>
</dbReference>
<feature type="compositionally biased region" description="Basic and acidic residues" evidence="3">
    <location>
        <begin position="378"/>
        <end position="395"/>
    </location>
</feature>
<dbReference type="SUPFAM" id="SSF48452">
    <property type="entry name" value="TPR-like"/>
    <property type="match status" value="1"/>
</dbReference>
<feature type="compositionally biased region" description="Pro residues" evidence="3">
    <location>
        <begin position="285"/>
        <end position="298"/>
    </location>
</feature>
<reference evidence="4 5" key="1">
    <citation type="submission" date="2024-05" db="EMBL/GenBank/DDBJ databases">
        <title>A draft genome resource for the thread blight pathogen Marasmius tenuissimus strain MS-2.</title>
        <authorList>
            <person name="Yulfo-Soto G.E."/>
            <person name="Baruah I.K."/>
            <person name="Amoako-Attah I."/>
            <person name="Bukari Y."/>
            <person name="Meinhardt L.W."/>
            <person name="Bailey B.A."/>
            <person name="Cohen S.P."/>
        </authorList>
    </citation>
    <scope>NUCLEOTIDE SEQUENCE [LARGE SCALE GENOMIC DNA]</scope>
    <source>
        <strain evidence="4 5">MS-2</strain>
    </source>
</reference>
<dbReference type="PANTHER" id="PTHR23083">
    <property type="entry name" value="TETRATRICOPEPTIDE REPEAT PROTEIN, TPR"/>
    <property type="match status" value="1"/>
</dbReference>
<protein>
    <submittedName>
        <fullName evidence="4">Uncharacterized protein</fullName>
    </submittedName>
</protein>
<accession>A0ABR3A039</accession>
<organism evidence="4 5">
    <name type="scientific">Marasmius tenuissimus</name>
    <dbReference type="NCBI Taxonomy" id="585030"/>
    <lineage>
        <taxon>Eukaryota</taxon>
        <taxon>Fungi</taxon>
        <taxon>Dikarya</taxon>
        <taxon>Basidiomycota</taxon>
        <taxon>Agaricomycotina</taxon>
        <taxon>Agaricomycetes</taxon>
        <taxon>Agaricomycetidae</taxon>
        <taxon>Agaricales</taxon>
        <taxon>Marasmiineae</taxon>
        <taxon>Marasmiaceae</taxon>
        <taxon>Marasmius</taxon>
    </lineage>
</organism>
<feature type="compositionally biased region" description="Basic and acidic residues" evidence="3">
    <location>
        <begin position="416"/>
        <end position="428"/>
    </location>
</feature>
<evidence type="ECO:0000313" key="5">
    <source>
        <dbReference type="Proteomes" id="UP001437256"/>
    </source>
</evidence>
<name>A0ABR3A039_9AGAR</name>
<keyword evidence="5" id="KW-1185">Reference proteome</keyword>
<proteinExistence type="inferred from homology"/>
<evidence type="ECO:0000256" key="2">
    <source>
        <dbReference type="ARBA" id="ARBA00038251"/>
    </source>
</evidence>
<feature type="region of interest" description="Disordered" evidence="3">
    <location>
        <begin position="272"/>
        <end position="309"/>
    </location>
</feature>